<proteinExistence type="predicted"/>
<dbReference type="InterPro" id="IPR017853">
    <property type="entry name" value="GH"/>
</dbReference>
<evidence type="ECO:0000313" key="3">
    <source>
        <dbReference type="Proteomes" id="UP000050280"/>
    </source>
</evidence>
<dbReference type="SUPFAM" id="SSF51445">
    <property type="entry name" value="(Trans)glycosidases"/>
    <property type="match status" value="1"/>
</dbReference>
<feature type="domain" description="Glycoside hydrolase family 2 catalytic" evidence="1">
    <location>
        <begin position="50"/>
        <end position="304"/>
    </location>
</feature>
<name>A0A0N8H3I5_9FLAO</name>
<dbReference type="Proteomes" id="UP000050280">
    <property type="component" value="Unassembled WGS sequence"/>
</dbReference>
<comment type="caution">
    <text evidence="2">The sequence shown here is derived from an EMBL/GenBank/DDBJ whole genome shotgun (WGS) entry which is preliminary data.</text>
</comment>
<dbReference type="GO" id="GO:0005975">
    <property type="term" value="P:carbohydrate metabolic process"/>
    <property type="evidence" value="ECO:0007669"/>
    <property type="project" value="InterPro"/>
</dbReference>
<sequence length="452" mass="50964">MGVQDYNSNKKRRAFGLDPVLTVLVGMLLFVSMVKGQSNLVQLVSDEKGNKLLVDGREFMVNGMNWDYIPRGTNAVNANFWQKPDDIIQKALDYEMSLLHNMNVNAVRLYTGVPAKWIRYIYENHGMYTMLNHSFGRYGLTIKGNWVPVTDYADQETQDLLLTEVTALVKEYQHTPGLLLYLLGNENNYGLFWAGAESEDFPEDEKEKALIGETRGRPMYRLMNTASRMMKELDKSHPVAICNGDVQFIDIIAAECTDVDVFGTNTYRGVSFGDLFNVVKQKLGKPLLLTEFGADAYNAVEGQEDQVSQAYYVLGNWKEVYQNAYGLGGANNVIGGFTFQFSDGWWKYGFNDRVNEEIHDVHASWSNGGYDRDMVPGGGNNMNEEWFGICGKGPTDAMGLYELYPRAAYYSLLQAHQLNPYGDGVTADSITTFFKSINIQQALEKAKENKTK</sequence>
<dbReference type="RefSeq" id="WP_217997196.1">
    <property type="nucleotide sequence ID" value="NZ_LDJX01000007.1"/>
</dbReference>
<evidence type="ECO:0000259" key="1">
    <source>
        <dbReference type="Pfam" id="PF02836"/>
    </source>
</evidence>
<dbReference type="InterPro" id="IPR006103">
    <property type="entry name" value="Glyco_hydro_2_cat"/>
</dbReference>
<dbReference type="STRING" id="1300341.I595_3164"/>
<accession>A0A0N8H3I5</accession>
<dbReference type="PATRIC" id="fig|1300341.3.peg.3312"/>
<dbReference type="AlphaFoldDB" id="A0A0N8H3I5"/>
<dbReference type="Pfam" id="PF02836">
    <property type="entry name" value="Glyco_hydro_2_C"/>
    <property type="match status" value="1"/>
</dbReference>
<dbReference type="GO" id="GO:0004553">
    <property type="term" value="F:hydrolase activity, hydrolyzing O-glycosyl compounds"/>
    <property type="evidence" value="ECO:0007669"/>
    <property type="project" value="InterPro"/>
</dbReference>
<dbReference type="Gene3D" id="3.20.20.80">
    <property type="entry name" value="Glycosidases"/>
    <property type="match status" value="1"/>
</dbReference>
<dbReference type="EMBL" id="LDJX01000007">
    <property type="protein sequence ID" value="KPM30668.1"/>
    <property type="molecule type" value="Genomic_DNA"/>
</dbReference>
<reference evidence="2 3" key="1">
    <citation type="submission" date="2015-09" db="EMBL/GenBank/DDBJ databases">
        <title>Genome sequence of the marine flavobacterium Croceitalea dokdonensis DOKDO 023 that contains proton- and sodium-pumping rhodopsins.</title>
        <authorList>
            <person name="Kwon S.-K."/>
            <person name="Lee H.K."/>
            <person name="Kwak M.-J."/>
            <person name="Kim J.F."/>
        </authorList>
    </citation>
    <scope>NUCLEOTIDE SEQUENCE [LARGE SCALE GENOMIC DNA]</scope>
    <source>
        <strain evidence="2 3">DOKDO 023</strain>
    </source>
</reference>
<evidence type="ECO:0000313" key="2">
    <source>
        <dbReference type="EMBL" id="KPM30668.1"/>
    </source>
</evidence>
<gene>
    <name evidence="2" type="ORF">I595_3164</name>
</gene>
<keyword evidence="3" id="KW-1185">Reference proteome</keyword>
<protein>
    <recommendedName>
        <fullName evidence="1">Glycoside hydrolase family 2 catalytic domain-containing protein</fullName>
    </recommendedName>
</protein>
<organism evidence="2 3">
    <name type="scientific">Croceitalea dokdonensis DOKDO 023</name>
    <dbReference type="NCBI Taxonomy" id="1300341"/>
    <lineage>
        <taxon>Bacteria</taxon>
        <taxon>Pseudomonadati</taxon>
        <taxon>Bacteroidota</taxon>
        <taxon>Flavobacteriia</taxon>
        <taxon>Flavobacteriales</taxon>
        <taxon>Flavobacteriaceae</taxon>
        <taxon>Croceitalea</taxon>
    </lineage>
</organism>